<accession>A0ABT4QKB2</accession>
<dbReference type="PANTHER" id="PTHR47197:SF3">
    <property type="entry name" value="DIHYDRO-HEME D1 DEHYDROGENASE"/>
    <property type="match status" value="1"/>
</dbReference>
<proteinExistence type="predicted"/>
<dbReference type="InterPro" id="IPR011964">
    <property type="entry name" value="YVTN_b-propeller_repeat"/>
</dbReference>
<reference evidence="1 2" key="1">
    <citation type="submission" date="2022-12" db="EMBL/GenBank/DDBJ databases">
        <title>Draft genome sequence of Paenibacillus sp. dW9.</title>
        <authorList>
            <person name="Choi E.-W."/>
            <person name="Kim D.-U."/>
        </authorList>
    </citation>
    <scope>NUCLEOTIDE SEQUENCE [LARGE SCALE GENOMIC DNA]</scope>
    <source>
        <strain evidence="2">dW9</strain>
    </source>
</reference>
<dbReference type="SUPFAM" id="SSF51004">
    <property type="entry name" value="C-terminal (heme d1) domain of cytochrome cd1-nitrite reductase"/>
    <property type="match status" value="1"/>
</dbReference>
<dbReference type="Pfam" id="PF10282">
    <property type="entry name" value="Lactonase"/>
    <property type="match status" value="1"/>
</dbReference>
<evidence type="ECO:0000313" key="1">
    <source>
        <dbReference type="EMBL" id="MCZ8517314.1"/>
    </source>
</evidence>
<dbReference type="Proteomes" id="UP001527882">
    <property type="component" value="Unassembled WGS sequence"/>
</dbReference>
<dbReference type="InterPro" id="IPR011048">
    <property type="entry name" value="Haem_d1_sf"/>
</dbReference>
<name>A0ABT4QKB2_9BACL</name>
<dbReference type="InterPro" id="IPR051200">
    <property type="entry name" value="Host-pathogen_enzymatic-act"/>
</dbReference>
<protein>
    <submittedName>
        <fullName evidence="1">Beta-propeller fold lactonase family protein</fullName>
    </submittedName>
</protein>
<sequence length="110" mass="11084">MATVTLPAGSGPSAIAITPDGSRAYVANFGNDTVSVINTETNTVMATVTLPAGSQPTAIAITPDGSRAYVANFGNAANTVSVINTASNTVIATLPGFRPTFIAITPILLF</sequence>
<dbReference type="EMBL" id="JAQAGZ010000035">
    <property type="protein sequence ID" value="MCZ8517314.1"/>
    <property type="molecule type" value="Genomic_DNA"/>
</dbReference>
<dbReference type="Gene3D" id="2.130.10.10">
    <property type="entry name" value="YVTN repeat-like/Quinoprotein amine dehydrogenase"/>
    <property type="match status" value="1"/>
</dbReference>
<dbReference type="PANTHER" id="PTHR47197">
    <property type="entry name" value="PROTEIN NIRF"/>
    <property type="match status" value="1"/>
</dbReference>
<dbReference type="NCBIfam" id="TIGR02276">
    <property type="entry name" value="beta_rpt_yvtn"/>
    <property type="match status" value="2"/>
</dbReference>
<organism evidence="1 2">
    <name type="scientific">Paenibacillus gyeongsangnamensis</name>
    <dbReference type="NCBI Taxonomy" id="3388067"/>
    <lineage>
        <taxon>Bacteria</taxon>
        <taxon>Bacillati</taxon>
        <taxon>Bacillota</taxon>
        <taxon>Bacilli</taxon>
        <taxon>Bacillales</taxon>
        <taxon>Paenibacillaceae</taxon>
        <taxon>Paenibacillus</taxon>
    </lineage>
</organism>
<comment type="caution">
    <text evidence="1">The sequence shown here is derived from an EMBL/GenBank/DDBJ whole genome shotgun (WGS) entry which is preliminary data.</text>
</comment>
<evidence type="ECO:0000313" key="2">
    <source>
        <dbReference type="Proteomes" id="UP001527882"/>
    </source>
</evidence>
<dbReference type="InterPro" id="IPR019405">
    <property type="entry name" value="Lactonase_7-beta_prop"/>
</dbReference>
<keyword evidence="2" id="KW-1185">Reference proteome</keyword>
<dbReference type="RefSeq" id="WP_269885842.1">
    <property type="nucleotide sequence ID" value="NZ_JAQAGZ010000035.1"/>
</dbReference>
<gene>
    <name evidence="1" type="ORF">O9H85_34190</name>
</gene>
<dbReference type="InterPro" id="IPR015943">
    <property type="entry name" value="WD40/YVTN_repeat-like_dom_sf"/>
</dbReference>